<comment type="caution">
    <text evidence="16">The sequence shown here is derived from an EMBL/GenBank/DDBJ whole genome shotgun (WGS) entry which is preliminary data.</text>
</comment>
<evidence type="ECO:0000256" key="5">
    <source>
        <dbReference type="ARBA" id="ARBA00022512"/>
    </source>
</evidence>
<feature type="domain" description="Purple acid phosphatase N-terminal" evidence="15">
    <location>
        <begin position="657"/>
        <end position="769"/>
    </location>
</feature>
<evidence type="ECO:0000256" key="9">
    <source>
        <dbReference type="RuleBase" id="RU361203"/>
    </source>
</evidence>
<evidence type="ECO:0000256" key="3">
    <source>
        <dbReference type="ARBA" id="ARBA00005784"/>
    </source>
</evidence>
<evidence type="ECO:0000313" key="16">
    <source>
        <dbReference type="EMBL" id="KAK9839253.1"/>
    </source>
</evidence>
<dbReference type="InterPro" id="IPR008963">
    <property type="entry name" value="Purple_acid_Pase-like_N"/>
</dbReference>
<sequence length="1110" mass="119924">MRRDGYFQQPTREAASALRHRWLAAMALVAVHALLVVSLLLVHAAVKATSVPAASSAGGLGQELLDMPQRIESVLEAAVDDAVDDEPGLIAEQRQARDRDKPAAGPSSFPAEDATGDTKGVEVGAGDLREEQAADDATEPILDPDVGAVKGSATVKEYATTAVDAAAVCNDGSPGAFYHRPGVGDGADKWVIRWVIRFLGGAWCWDAASCAARWLSTPYLMSTLKLPQVTSASAHVDGVPDVVLQSHGILSEDPAANPYFHSWNHVSVWYCSSDSHLGDAPAEGEGLAAIRPAAAPARVSQARGCLAAHDAAHNASRAGDGRLRVQGAGEAGGWQFRGKRIAAAVARRLLGELGLDAGSQVLLTGDSAGGVGCLHNADWLYDMLQPRMPRLTSFKVFIDAGWFLDVPPYTSLRSDGFSFQKCAKGLLHNWHAQFDRTCVEAYGLESWRCFFAQYAHAHVATPALFHEFLYDSANLGCTNGMKPMGPILVAVTDSEASVRAVEYAVEFLAQPGDELLLVHVLYEAKLLCLVARAAPMPVIVAPPRPGAAGTDGRGESALAPQPRKRTFLEAISPHAAAGGGAEARRRADGAGALRGHVDSGVLQFAMNPLAGGTLPHCDRLPPLAPAPPISKPWDGRPLGSPDIPLSELAKTVGALEPEQIHLALGGNDAVFVSWTTGNASIVGDSAEVAGLLNQTRPVSTVEYGLDPDTLDKTVNGSSKAYAQSYPGATYVSGAMHHAKLEGLQPLTTYFYRCGDGAHNAWSRVLNFTTLQAVGPDAFPQRFGLVGDLGQTQNSSVTLRHLTAANPPIVILVGDYSYADNYQPNGQRRRYDQPPSSYHPRWDSWGRFVEPLVSRVPMMAVSGNHEVEPDADGKTFQAYETRYRYPHAESGSESQQEYSFDAAGVHWVMLGWTKTKEHNLDWLRADLAAVERARTPWLIAVIHPPWYNTYNAHFKEVECMRLALEPTFYEFGVDLVFTGHVHAYERHNRVYDYQLNDCAPYYVTIGDGGNIEQLYVEWVNRTNCPPETVTQCPTHQNGHFCPSEQPSWSAYREPSFGMGVLEVKSATEAEWTWHRNQDGAAVVRDRVTFTRGDPACAGRRAPPPALPPALA</sequence>
<dbReference type="Pfam" id="PF14008">
    <property type="entry name" value="Metallophos_C"/>
    <property type="match status" value="1"/>
</dbReference>
<gene>
    <name evidence="16" type="ORF">WJX81_004396</name>
</gene>
<comment type="catalytic activity">
    <reaction evidence="9">
        <text>a phosphate monoester + H2O = an alcohol + phosphate</text>
        <dbReference type="Rhea" id="RHEA:15017"/>
        <dbReference type="ChEBI" id="CHEBI:15377"/>
        <dbReference type="ChEBI" id="CHEBI:30879"/>
        <dbReference type="ChEBI" id="CHEBI:43474"/>
        <dbReference type="ChEBI" id="CHEBI:67140"/>
        <dbReference type="EC" id="3.1.3.2"/>
    </reaction>
</comment>
<comment type="similarity">
    <text evidence="3">Belongs to the pectinacetylesterase family.</text>
</comment>
<dbReference type="Pfam" id="PF16656">
    <property type="entry name" value="Pur_ac_phosph_N"/>
    <property type="match status" value="1"/>
</dbReference>
<dbReference type="AlphaFoldDB" id="A0AAW1S0X8"/>
<evidence type="ECO:0000256" key="10">
    <source>
        <dbReference type="SAM" id="MobiDB-lite"/>
    </source>
</evidence>
<comment type="similarity">
    <text evidence="4 9">Belongs to the metallophosphoesterase superfamily. Purple acid phosphatase family.</text>
</comment>
<name>A0AAW1S0X8_9CHLO</name>
<reference evidence="16 17" key="1">
    <citation type="journal article" date="2024" name="Nat. Commun.">
        <title>Phylogenomics reveals the evolutionary origins of lichenization in chlorophyte algae.</title>
        <authorList>
            <person name="Puginier C."/>
            <person name="Libourel C."/>
            <person name="Otte J."/>
            <person name="Skaloud P."/>
            <person name="Haon M."/>
            <person name="Grisel S."/>
            <person name="Petersen M."/>
            <person name="Berrin J.G."/>
            <person name="Delaux P.M."/>
            <person name="Dal Grande F."/>
            <person name="Keller J."/>
        </authorList>
    </citation>
    <scope>NUCLEOTIDE SEQUENCE [LARGE SCALE GENOMIC DNA]</scope>
    <source>
        <strain evidence="16 17">SAG 245.80</strain>
    </source>
</reference>
<dbReference type="InterPro" id="IPR006016">
    <property type="entry name" value="UspA"/>
</dbReference>
<evidence type="ECO:0000256" key="4">
    <source>
        <dbReference type="ARBA" id="ARBA00008723"/>
    </source>
</evidence>
<proteinExistence type="inferred from homology"/>
<accession>A0AAW1S0X8</accession>
<dbReference type="InterPro" id="IPR029052">
    <property type="entry name" value="Metallo-depent_PP-like"/>
</dbReference>
<keyword evidence="17" id="KW-1185">Reference proteome</keyword>
<dbReference type="Pfam" id="PF00149">
    <property type="entry name" value="Metallophos"/>
    <property type="match status" value="1"/>
</dbReference>
<dbReference type="SUPFAM" id="SSF49363">
    <property type="entry name" value="Purple acid phosphatase, N-terminal domain"/>
    <property type="match status" value="1"/>
</dbReference>
<keyword evidence="5" id="KW-0134">Cell wall</keyword>
<dbReference type="EMBL" id="JALJOU010000017">
    <property type="protein sequence ID" value="KAK9839253.1"/>
    <property type="molecule type" value="Genomic_DNA"/>
</dbReference>
<keyword evidence="7 9" id="KW-0378">Hydrolase</keyword>
<dbReference type="SUPFAM" id="SSF52402">
    <property type="entry name" value="Adenine nucleotide alpha hydrolases-like"/>
    <property type="match status" value="1"/>
</dbReference>
<dbReference type="CDD" id="cd00839">
    <property type="entry name" value="MPP_PAPs"/>
    <property type="match status" value="1"/>
</dbReference>
<dbReference type="Gene3D" id="3.60.21.10">
    <property type="match status" value="1"/>
</dbReference>
<organism evidence="16 17">
    <name type="scientific">Elliptochloris bilobata</name>
    <dbReference type="NCBI Taxonomy" id="381761"/>
    <lineage>
        <taxon>Eukaryota</taxon>
        <taxon>Viridiplantae</taxon>
        <taxon>Chlorophyta</taxon>
        <taxon>core chlorophytes</taxon>
        <taxon>Trebouxiophyceae</taxon>
        <taxon>Trebouxiophyceae incertae sedis</taxon>
        <taxon>Elliptochloris clade</taxon>
        <taxon>Elliptochloris</taxon>
    </lineage>
</organism>
<dbReference type="Gene3D" id="2.60.40.380">
    <property type="entry name" value="Purple acid phosphatase-like, N-terminal"/>
    <property type="match status" value="1"/>
</dbReference>
<dbReference type="PANTHER" id="PTHR22953">
    <property type="entry name" value="ACID PHOSPHATASE RELATED"/>
    <property type="match status" value="1"/>
</dbReference>
<comment type="function">
    <text evidence="1">Hydrolyzes acetyl esters in homogalacturonan regions of pectin. In type I primary cell wall, galacturonic acid residues of pectin can be acetylated at the O-2 and O-3 positions. Decreasing the degree of acetylation of pectin gels in vitro alters their physical properties.</text>
</comment>
<dbReference type="Pfam" id="PF03283">
    <property type="entry name" value="PAE"/>
    <property type="match status" value="2"/>
</dbReference>
<protein>
    <recommendedName>
        <fullName evidence="9">Purple acid phosphatase</fullName>
        <ecNumber evidence="9">3.1.3.2</ecNumber>
    </recommendedName>
</protein>
<dbReference type="PANTHER" id="PTHR22953:SF153">
    <property type="entry name" value="PURPLE ACID PHOSPHATASE"/>
    <property type="match status" value="1"/>
</dbReference>
<dbReference type="InterPro" id="IPR004843">
    <property type="entry name" value="Calcineurin-like_PHP"/>
</dbReference>
<dbReference type="InterPro" id="IPR025733">
    <property type="entry name" value="PAPs_C"/>
</dbReference>
<keyword evidence="5" id="KW-0964">Secreted</keyword>
<evidence type="ECO:0000256" key="2">
    <source>
        <dbReference type="ARBA" id="ARBA00004191"/>
    </source>
</evidence>
<keyword evidence="8" id="KW-0325">Glycoprotein</keyword>
<feature type="domain" description="UspA" evidence="13">
    <location>
        <begin position="486"/>
        <end position="524"/>
    </location>
</feature>
<keyword evidence="6" id="KW-0732">Signal</keyword>
<dbReference type="SUPFAM" id="SSF56300">
    <property type="entry name" value="Metallo-dependent phosphatases"/>
    <property type="match status" value="1"/>
</dbReference>
<evidence type="ECO:0000256" key="1">
    <source>
        <dbReference type="ARBA" id="ARBA00003534"/>
    </source>
</evidence>
<dbReference type="GO" id="GO:0003993">
    <property type="term" value="F:acid phosphatase activity"/>
    <property type="evidence" value="ECO:0007669"/>
    <property type="project" value="UniProtKB-EC"/>
</dbReference>
<feature type="transmembrane region" description="Helical" evidence="11">
    <location>
        <begin position="21"/>
        <end position="46"/>
    </location>
</feature>
<evidence type="ECO:0000259" key="14">
    <source>
        <dbReference type="Pfam" id="PF14008"/>
    </source>
</evidence>
<dbReference type="EC" id="3.1.3.2" evidence="9"/>
<dbReference type="InterPro" id="IPR041792">
    <property type="entry name" value="MPP_PAP"/>
</dbReference>
<keyword evidence="11" id="KW-0472">Membrane</keyword>
<evidence type="ECO:0000256" key="6">
    <source>
        <dbReference type="ARBA" id="ARBA00022729"/>
    </source>
</evidence>
<evidence type="ECO:0000256" key="7">
    <source>
        <dbReference type="ARBA" id="ARBA00022801"/>
    </source>
</evidence>
<evidence type="ECO:0000313" key="17">
    <source>
        <dbReference type="Proteomes" id="UP001445335"/>
    </source>
</evidence>
<dbReference type="Gene3D" id="3.40.50.620">
    <property type="entry name" value="HUPs"/>
    <property type="match status" value="1"/>
</dbReference>
<evidence type="ECO:0000256" key="11">
    <source>
        <dbReference type="SAM" id="Phobius"/>
    </source>
</evidence>
<dbReference type="InterPro" id="IPR039331">
    <property type="entry name" value="PAPs-like"/>
</dbReference>
<dbReference type="Proteomes" id="UP001445335">
    <property type="component" value="Unassembled WGS sequence"/>
</dbReference>
<evidence type="ECO:0000259" key="13">
    <source>
        <dbReference type="Pfam" id="PF00582"/>
    </source>
</evidence>
<evidence type="ECO:0000256" key="8">
    <source>
        <dbReference type="ARBA" id="ARBA00023180"/>
    </source>
</evidence>
<evidence type="ECO:0000259" key="15">
    <source>
        <dbReference type="Pfam" id="PF16656"/>
    </source>
</evidence>
<feature type="region of interest" description="Disordered" evidence="10">
    <location>
        <begin position="92"/>
        <end position="121"/>
    </location>
</feature>
<comment type="subcellular location">
    <subcellularLocation>
        <location evidence="2">Secreted</location>
        <location evidence="2">Cell wall</location>
    </subcellularLocation>
</comment>
<keyword evidence="11" id="KW-1133">Transmembrane helix</keyword>
<feature type="domain" description="Calcineurin-like phosphoesterase" evidence="12">
    <location>
        <begin position="781"/>
        <end position="983"/>
    </location>
</feature>
<dbReference type="Pfam" id="PF00582">
    <property type="entry name" value="Usp"/>
    <property type="match status" value="1"/>
</dbReference>
<feature type="domain" description="Purple acid phosphatase C-terminal" evidence="14">
    <location>
        <begin position="998"/>
        <end position="1080"/>
    </location>
</feature>
<keyword evidence="11" id="KW-0812">Transmembrane</keyword>
<dbReference type="InterPro" id="IPR004963">
    <property type="entry name" value="PAE/NOTUM"/>
</dbReference>
<dbReference type="GO" id="GO:0046872">
    <property type="term" value="F:metal ion binding"/>
    <property type="evidence" value="ECO:0007669"/>
    <property type="project" value="InterPro"/>
</dbReference>
<evidence type="ECO:0000259" key="12">
    <source>
        <dbReference type="Pfam" id="PF00149"/>
    </source>
</evidence>
<dbReference type="InterPro" id="IPR014729">
    <property type="entry name" value="Rossmann-like_a/b/a_fold"/>
</dbReference>
<dbReference type="InterPro" id="IPR015914">
    <property type="entry name" value="PAPs_N"/>
</dbReference>